<evidence type="ECO:0000256" key="1">
    <source>
        <dbReference type="SAM" id="Phobius"/>
    </source>
</evidence>
<reference evidence="2 3" key="1">
    <citation type="journal article" date="2018" name="Evol. Lett.">
        <title>Horizontal gene cluster transfer increased hallucinogenic mushroom diversity.</title>
        <authorList>
            <person name="Reynolds H.T."/>
            <person name="Vijayakumar V."/>
            <person name="Gluck-Thaler E."/>
            <person name="Korotkin H.B."/>
            <person name="Matheny P.B."/>
            <person name="Slot J.C."/>
        </authorList>
    </citation>
    <scope>NUCLEOTIDE SEQUENCE [LARGE SCALE GENOMIC DNA]</scope>
    <source>
        <strain evidence="2 3">2629</strain>
    </source>
</reference>
<feature type="transmembrane region" description="Helical" evidence="1">
    <location>
        <begin position="108"/>
        <end position="133"/>
    </location>
</feature>
<feature type="transmembrane region" description="Helical" evidence="1">
    <location>
        <begin position="38"/>
        <end position="63"/>
    </location>
</feature>
<comment type="caution">
    <text evidence="2">The sequence shown here is derived from an EMBL/GenBank/DDBJ whole genome shotgun (WGS) entry which is preliminary data.</text>
</comment>
<keyword evidence="1" id="KW-1133">Transmembrane helix</keyword>
<dbReference type="InParanoid" id="A0A409VCU1"/>
<keyword evidence="1" id="KW-0812">Transmembrane</keyword>
<dbReference type="OrthoDB" id="3188789at2759"/>
<evidence type="ECO:0000313" key="2">
    <source>
        <dbReference type="EMBL" id="PPQ64109.1"/>
    </source>
</evidence>
<feature type="transmembrane region" description="Helical" evidence="1">
    <location>
        <begin position="75"/>
        <end position="96"/>
    </location>
</feature>
<dbReference type="Proteomes" id="UP000284842">
    <property type="component" value="Unassembled WGS sequence"/>
</dbReference>
<keyword evidence="3" id="KW-1185">Reference proteome</keyword>
<proteinExistence type="predicted"/>
<dbReference type="EMBL" id="NHTK01006096">
    <property type="protein sequence ID" value="PPQ64109.1"/>
    <property type="molecule type" value="Genomic_DNA"/>
</dbReference>
<dbReference type="STRING" id="181874.A0A409VCU1"/>
<protein>
    <recommendedName>
        <fullName evidence="4">MARVEL domain-containing protein</fullName>
    </recommendedName>
</protein>
<evidence type="ECO:0000313" key="3">
    <source>
        <dbReference type="Proteomes" id="UP000284842"/>
    </source>
</evidence>
<feature type="transmembrane region" description="Helical" evidence="1">
    <location>
        <begin position="153"/>
        <end position="173"/>
    </location>
</feature>
<name>A0A409VCU1_9AGAR</name>
<keyword evidence="1" id="KW-0472">Membrane</keyword>
<evidence type="ECO:0008006" key="4">
    <source>
        <dbReference type="Google" id="ProtNLM"/>
    </source>
</evidence>
<organism evidence="2 3">
    <name type="scientific">Panaeolus cyanescens</name>
    <dbReference type="NCBI Taxonomy" id="181874"/>
    <lineage>
        <taxon>Eukaryota</taxon>
        <taxon>Fungi</taxon>
        <taxon>Dikarya</taxon>
        <taxon>Basidiomycota</taxon>
        <taxon>Agaricomycotina</taxon>
        <taxon>Agaricomycetes</taxon>
        <taxon>Agaricomycetidae</taxon>
        <taxon>Agaricales</taxon>
        <taxon>Agaricineae</taxon>
        <taxon>Galeropsidaceae</taxon>
        <taxon>Panaeolus</taxon>
    </lineage>
</organism>
<gene>
    <name evidence="2" type="ORF">CVT24_008926</name>
</gene>
<accession>A0A409VCU1</accession>
<sequence length="345" mass="37750">MSIFRVNLINSTASPNSSSTSLNTEKPATNLLMRNPFLVFRLVLLAILSNLAFLTLIFASWNISVARSSGISAPGSSVFIIFESALVFLCVTLALLDFFKDEGRMSRVLIECIWTGILSLIQVGVAIACTITGPSTTCHADSTWGVCASTLLLIPSTWISSILFLMYFLALFITAMAHKRSCADIWIRAVYSIDWFGQPETAFCKEKMVRGFCGPYGIYYDDVESGHKKQDSAPWAQANNVRRGVDQPFAKKPRSGATSPAPVLALPSFPNAVVSPSTSKSHDRFRDSVEKPFLFLGNLPRTASFPPAVADVDQPIPLPRLSEWVRADALRGITVHTNPHTSNTP</sequence>
<dbReference type="AlphaFoldDB" id="A0A409VCU1"/>